<feature type="compositionally biased region" description="Basic and acidic residues" evidence="1">
    <location>
        <begin position="131"/>
        <end position="143"/>
    </location>
</feature>
<dbReference type="PANTHER" id="PTHR34769">
    <property type="entry name" value="RCG42593, ISOFORM CRA_A"/>
    <property type="match status" value="1"/>
</dbReference>
<dbReference type="OrthoDB" id="6352295at2759"/>
<proteinExistence type="predicted"/>
<gene>
    <name evidence="2" type="ORF">COCON_G00064050</name>
</gene>
<name>A0A9Q1DS90_CONCO</name>
<dbReference type="AlphaFoldDB" id="A0A9Q1DS90"/>
<evidence type="ECO:0000256" key="1">
    <source>
        <dbReference type="SAM" id="MobiDB-lite"/>
    </source>
</evidence>
<dbReference type="PANTHER" id="PTHR34769:SF1">
    <property type="entry name" value="RNA POLYMERASE I AND III SUBUNIT D"/>
    <property type="match status" value="1"/>
</dbReference>
<evidence type="ECO:0000313" key="3">
    <source>
        <dbReference type="Proteomes" id="UP001152803"/>
    </source>
</evidence>
<sequence length="211" mass="24114">MQNHLQVAPHNLVHIRIIRRSISSPSEFRILSGLWEGQRCRRVLTGVLSREEEAENICLGDLSQLFGDNINIMADEQDLERKAVEELLREAARARIRAETIGPAGWARCPLRSTNKRFLLNTLRKTTLQQRTERAGSSRDGRQTTEPWFRRPQRPQSVYAAPSLGALDQPTLPEVPYEMPLIREDPEAPQLHHSQGPQPPIEQSHLRIAEE</sequence>
<evidence type="ECO:0000313" key="2">
    <source>
        <dbReference type="EMBL" id="KAJ8279339.1"/>
    </source>
</evidence>
<dbReference type="InterPro" id="IPR038948">
    <property type="entry name" value="POLR1D-like"/>
</dbReference>
<protein>
    <submittedName>
        <fullName evidence="2">Uncharacterized protein</fullName>
    </submittedName>
</protein>
<comment type="caution">
    <text evidence="2">The sequence shown here is derived from an EMBL/GenBank/DDBJ whole genome shotgun (WGS) entry which is preliminary data.</text>
</comment>
<accession>A0A9Q1DS90</accession>
<reference evidence="2" key="1">
    <citation type="journal article" date="2023" name="Science">
        <title>Genome structures resolve the early diversification of teleost fishes.</title>
        <authorList>
            <person name="Parey E."/>
            <person name="Louis A."/>
            <person name="Montfort J."/>
            <person name="Bouchez O."/>
            <person name="Roques C."/>
            <person name="Iampietro C."/>
            <person name="Lluch J."/>
            <person name="Castinel A."/>
            <person name="Donnadieu C."/>
            <person name="Desvignes T."/>
            <person name="Floi Bucao C."/>
            <person name="Jouanno E."/>
            <person name="Wen M."/>
            <person name="Mejri S."/>
            <person name="Dirks R."/>
            <person name="Jansen H."/>
            <person name="Henkel C."/>
            <person name="Chen W.J."/>
            <person name="Zahm M."/>
            <person name="Cabau C."/>
            <person name="Klopp C."/>
            <person name="Thompson A.W."/>
            <person name="Robinson-Rechavi M."/>
            <person name="Braasch I."/>
            <person name="Lecointre G."/>
            <person name="Bobe J."/>
            <person name="Postlethwait J.H."/>
            <person name="Berthelot C."/>
            <person name="Roest Crollius H."/>
            <person name="Guiguen Y."/>
        </authorList>
    </citation>
    <scope>NUCLEOTIDE SEQUENCE</scope>
    <source>
        <strain evidence="2">Concon-B</strain>
    </source>
</reference>
<dbReference type="Proteomes" id="UP001152803">
    <property type="component" value="Unassembled WGS sequence"/>
</dbReference>
<organism evidence="2 3">
    <name type="scientific">Conger conger</name>
    <name type="common">Conger eel</name>
    <name type="synonym">Muraena conger</name>
    <dbReference type="NCBI Taxonomy" id="82655"/>
    <lineage>
        <taxon>Eukaryota</taxon>
        <taxon>Metazoa</taxon>
        <taxon>Chordata</taxon>
        <taxon>Craniata</taxon>
        <taxon>Vertebrata</taxon>
        <taxon>Euteleostomi</taxon>
        <taxon>Actinopterygii</taxon>
        <taxon>Neopterygii</taxon>
        <taxon>Teleostei</taxon>
        <taxon>Anguilliformes</taxon>
        <taxon>Congridae</taxon>
        <taxon>Conger</taxon>
    </lineage>
</organism>
<keyword evidence="3" id="KW-1185">Reference proteome</keyword>
<dbReference type="EMBL" id="JAFJMO010000004">
    <property type="protein sequence ID" value="KAJ8279339.1"/>
    <property type="molecule type" value="Genomic_DNA"/>
</dbReference>
<feature type="region of interest" description="Disordered" evidence="1">
    <location>
        <begin position="125"/>
        <end position="211"/>
    </location>
</feature>